<organism evidence="7 8">
    <name type="scientific">Roseobacter fucihabitans</name>
    <dbReference type="NCBI Taxonomy" id="1537242"/>
    <lineage>
        <taxon>Bacteria</taxon>
        <taxon>Pseudomonadati</taxon>
        <taxon>Pseudomonadota</taxon>
        <taxon>Alphaproteobacteria</taxon>
        <taxon>Rhodobacterales</taxon>
        <taxon>Roseobacteraceae</taxon>
        <taxon>Roseobacter</taxon>
    </lineage>
</organism>
<accession>A0ABZ2BR97</accession>
<evidence type="ECO:0000256" key="2">
    <source>
        <dbReference type="ARBA" id="ARBA00022741"/>
    </source>
</evidence>
<dbReference type="InterPro" id="IPR007371">
    <property type="entry name" value="TPK_catalytic"/>
</dbReference>
<dbReference type="PANTHER" id="PTHR41299:SF1">
    <property type="entry name" value="THIAMINE PYROPHOSPHOKINASE"/>
    <property type="match status" value="1"/>
</dbReference>
<protein>
    <recommendedName>
        <fullName evidence="5">Thiamine diphosphokinase</fullName>
        <ecNumber evidence="5">2.7.6.2</ecNumber>
    </recommendedName>
</protein>
<proteinExistence type="predicted"/>
<keyword evidence="4" id="KW-0067">ATP-binding</keyword>
<evidence type="ECO:0000313" key="7">
    <source>
        <dbReference type="EMBL" id="WVX47755.1"/>
    </source>
</evidence>
<dbReference type="InterPro" id="IPR006282">
    <property type="entry name" value="Thi_PPkinase"/>
</dbReference>
<dbReference type="EC" id="2.7.6.2" evidence="5"/>
<evidence type="ECO:0000256" key="3">
    <source>
        <dbReference type="ARBA" id="ARBA00022777"/>
    </source>
</evidence>
<reference evidence="7 8" key="1">
    <citation type="submission" date="2015-07" db="EMBL/GenBank/DDBJ databases">
        <authorList>
            <person name="Voget S."/>
            <person name="Dogs M."/>
            <person name="Brinkhoff T.H."/>
            <person name="Daniel R."/>
        </authorList>
    </citation>
    <scope>NUCLEOTIDE SEQUENCE [LARGE SCALE GENOMIC DNA]</scope>
    <source>
        <strain evidence="7 8">B14</strain>
    </source>
</reference>
<sequence length="239" mass="25382">MINKIINETGPVTLIGGGAVGAQDLYDALALAPICVAADSGADVAVQAGIDLAAVIGDMDSIAPATRAQIPDSKFHKIPEQMSTDFDKALRNIAAPCIIGVGFSGKRVDHQLGVLHTLVMRPEAACIILGADDIIFLCPRMFTLPLEPGTRVSLFPLGAVMGRSQGLEWPIEGLEFAPWGASGTSNRATGDLHLEMDDPFMLCILPRRFLGAVTERLAGMPAPARWPARAEQYKDPPQS</sequence>
<reference evidence="8" key="2">
    <citation type="submission" date="2024-01" db="EMBL/GenBank/DDBJ databases">
        <title>Roseobacter fucihabitans sp. nov., isolated from the brown alga Fucus spiralis.</title>
        <authorList>
            <person name="Hahnke S."/>
            <person name="Berger M."/>
            <person name="Schlingloff A."/>
            <person name="Athale I."/>
            <person name="Neumann-Schaal M."/>
            <person name="Adenaya A."/>
            <person name="Poehlein A."/>
            <person name="Daniel R."/>
            <person name="Pertersen J."/>
            <person name="Brinkhoff T."/>
        </authorList>
    </citation>
    <scope>NUCLEOTIDE SEQUENCE [LARGE SCALE GENOMIC DNA]</scope>
    <source>
        <strain evidence="8">B14</strain>
    </source>
</reference>
<evidence type="ECO:0000256" key="1">
    <source>
        <dbReference type="ARBA" id="ARBA00022679"/>
    </source>
</evidence>
<dbReference type="SUPFAM" id="SSF63862">
    <property type="entry name" value="Thiamin pyrophosphokinase, substrate-binding domain"/>
    <property type="match status" value="1"/>
</dbReference>
<evidence type="ECO:0000256" key="4">
    <source>
        <dbReference type="ARBA" id="ARBA00022840"/>
    </source>
</evidence>
<dbReference type="PANTHER" id="PTHR41299">
    <property type="entry name" value="THIAMINE PYROPHOSPHOKINASE"/>
    <property type="match status" value="1"/>
</dbReference>
<keyword evidence="2" id="KW-0547">Nucleotide-binding</keyword>
<evidence type="ECO:0000313" key="8">
    <source>
        <dbReference type="Proteomes" id="UP001318682"/>
    </source>
</evidence>
<evidence type="ECO:0000259" key="6">
    <source>
        <dbReference type="Pfam" id="PF04263"/>
    </source>
</evidence>
<evidence type="ECO:0000256" key="5">
    <source>
        <dbReference type="NCBIfam" id="TIGR01378"/>
    </source>
</evidence>
<feature type="domain" description="Thiamin pyrophosphokinase catalytic" evidence="6">
    <location>
        <begin position="31"/>
        <end position="120"/>
    </location>
</feature>
<dbReference type="Proteomes" id="UP001318682">
    <property type="component" value="Chromosome"/>
</dbReference>
<gene>
    <name evidence="7" type="ORF">ROLI_008260</name>
</gene>
<keyword evidence="3" id="KW-0418">Kinase</keyword>
<dbReference type="Pfam" id="PF04263">
    <property type="entry name" value="TPK_catalytic"/>
    <property type="match status" value="1"/>
</dbReference>
<dbReference type="InterPro" id="IPR053149">
    <property type="entry name" value="TPK"/>
</dbReference>
<dbReference type="InterPro" id="IPR036759">
    <property type="entry name" value="TPK_catalytic_sf"/>
</dbReference>
<keyword evidence="1" id="KW-0808">Transferase</keyword>
<dbReference type="EMBL" id="CP143423">
    <property type="protein sequence ID" value="WVX47755.1"/>
    <property type="molecule type" value="Genomic_DNA"/>
</dbReference>
<name>A0ABZ2BR97_9RHOB</name>
<dbReference type="CDD" id="cd07995">
    <property type="entry name" value="TPK"/>
    <property type="match status" value="1"/>
</dbReference>
<dbReference type="NCBIfam" id="TIGR01378">
    <property type="entry name" value="thi_PPkinase"/>
    <property type="match status" value="1"/>
</dbReference>
<dbReference type="SUPFAM" id="SSF63999">
    <property type="entry name" value="Thiamin pyrophosphokinase, catalytic domain"/>
    <property type="match status" value="1"/>
</dbReference>
<keyword evidence="8" id="KW-1185">Reference proteome</keyword>
<dbReference type="InterPro" id="IPR036371">
    <property type="entry name" value="TPK_B1-bd_sf"/>
</dbReference>
<dbReference type="Gene3D" id="3.40.50.10240">
    <property type="entry name" value="Thiamin pyrophosphokinase, catalytic domain"/>
    <property type="match status" value="1"/>
</dbReference>